<evidence type="ECO:0000313" key="2">
    <source>
        <dbReference type="Proteomes" id="UP000050421"/>
    </source>
</evidence>
<organism evidence="1 2">
    <name type="scientific">Algoriphagus marincola HL-49</name>
    <dbReference type="NCBI Taxonomy" id="1305737"/>
    <lineage>
        <taxon>Bacteria</taxon>
        <taxon>Pseudomonadati</taxon>
        <taxon>Bacteroidota</taxon>
        <taxon>Cytophagia</taxon>
        <taxon>Cytophagales</taxon>
        <taxon>Cyclobacteriaceae</taxon>
        <taxon>Algoriphagus</taxon>
    </lineage>
</organism>
<dbReference type="PANTHER" id="PTHR39217:SF1">
    <property type="entry name" value="GLUTATHIONE SYNTHETASE"/>
    <property type="match status" value="1"/>
</dbReference>
<evidence type="ECO:0000313" key="1">
    <source>
        <dbReference type="EMBL" id="KPQ14307.1"/>
    </source>
</evidence>
<proteinExistence type="predicted"/>
<accession>A0A0P7YHT5</accession>
<name>A0A0P7YHT5_9BACT</name>
<dbReference type="Gene3D" id="3.30.470.20">
    <property type="entry name" value="ATP-grasp fold, B domain"/>
    <property type="match status" value="1"/>
</dbReference>
<dbReference type="AlphaFoldDB" id="A0A0P7YHT5"/>
<dbReference type="Gene3D" id="3.40.50.20">
    <property type="match status" value="1"/>
</dbReference>
<dbReference type="eggNOG" id="COG0189">
    <property type="taxonomic scope" value="Bacteria"/>
</dbReference>
<comment type="caution">
    <text evidence="1">The sequence shown here is derived from an EMBL/GenBank/DDBJ whole genome shotgun (WGS) entry which is preliminary data.</text>
</comment>
<dbReference type="Gene3D" id="3.30.1490.20">
    <property type="entry name" value="ATP-grasp fold, A domain"/>
    <property type="match status" value="1"/>
</dbReference>
<dbReference type="PATRIC" id="fig|1305737.6.peg.2817"/>
<dbReference type="PANTHER" id="PTHR39217">
    <property type="match status" value="1"/>
</dbReference>
<dbReference type="OrthoDB" id="3373978at2"/>
<dbReference type="InterPro" id="IPR013815">
    <property type="entry name" value="ATP_grasp_subdomain_1"/>
</dbReference>
<gene>
    <name evidence="1" type="ORF">HLUCCX10_10935</name>
</gene>
<reference evidence="1 2" key="1">
    <citation type="submission" date="2015-09" db="EMBL/GenBank/DDBJ databases">
        <title>Identification and resolution of microdiversity through metagenomic sequencing of parallel consortia.</title>
        <authorList>
            <person name="Nelson W.C."/>
            <person name="Romine M.F."/>
            <person name="Lindemann S.R."/>
        </authorList>
    </citation>
    <scope>NUCLEOTIDE SEQUENCE [LARGE SCALE GENOMIC DNA]</scope>
    <source>
        <strain evidence="1">HL-49</strain>
    </source>
</reference>
<dbReference type="SUPFAM" id="SSF56059">
    <property type="entry name" value="Glutathione synthetase ATP-binding domain-like"/>
    <property type="match status" value="1"/>
</dbReference>
<dbReference type="GO" id="GO:0005524">
    <property type="term" value="F:ATP binding"/>
    <property type="evidence" value="ECO:0007669"/>
    <property type="project" value="InterPro"/>
</dbReference>
<dbReference type="Proteomes" id="UP000050421">
    <property type="component" value="Unassembled WGS sequence"/>
</dbReference>
<dbReference type="EMBL" id="LJXT01000067">
    <property type="protein sequence ID" value="KPQ14307.1"/>
    <property type="molecule type" value="Genomic_DNA"/>
</dbReference>
<protein>
    <submittedName>
        <fullName evidence="1">Prokaryotic glutathione synthetase, ATP-grasp domain</fullName>
    </submittedName>
</protein>
<sequence length="292" mass="33296">MQKKIGIVSYVSTGAYDDNTIDEDQILSKTLSDLGFDNEIMPWSDPKVDWAQYDALLIKSVWDYFDYYPEFLEWMDRMESLKIPVFNDLKTIRWNSSKTYLLEMEKKGFPVIAGVLLEKGSTFDPKTVIDDLAVKEFVIKPLVSGGAKNTFRLDLEKAIAQQDQIQGLLETEAFLAQPFVKEIAEVGEYSLIFFGGKFSHAVLKTPKKEDFRVQHYFGGTIQEIDPDVAMLESATSFVKNFASESLYARVDGVMRDGVFYLMELELIEPYLFLGLSEKAMPNYRAAIRSKLA</sequence>
<dbReference type="InterPro" id="IPR053191">
    <property type="entry name" value="DcsG_Biosynth_Enzyme"/>
</dbReference>